<dbReference type="InterPro" id="IPR010078">
    <property type="entry name" value="PurR_Bsub"/>
</dbReference>
<gene>
    <name evidence="8" type="ORF">BCAMP_11175</name>
</gene>
<dbReference type="Proteomes" id="UP000019243">
    <property type="component" value="Unassembled WGS sequence"/>
</dbReference>
<dbReference type="InterPro" id="IPR036390">
    <property type="entry name" value="WH_DNA-bd_sf"/>
</dbReference>
<dbReference type="SUPFAM" id="SSF46785">
    <property type="entry name" value="Winged helix' DNA-binding domain"/>
    <property type="match status" value="1"/>
</dbReference>
<dbReference type="InterPro" id="IPR036388">
    <property type="entry name" value="WH-like_DNA-bd_sf"/>
</dbReference>
<dbReference type="RefSeq" id="WP_035315459.1">
    <property type="nucleotide sequence ID" value="NZ_AODH01000049.1"/>
</dbReference>
<evidence type="ECO:0000256" key="1">
    <source>
        <dbReference type="ARBA" id="ARBA00011738"/>
    </source>
</evidence>
<keyword evidence="4" id="KW-0804">Transcription</keyword>
<feature type="domain" description="Phosphoribosyltransferase" evidence="6">
    <location>
        <begin position="112"/>
        <end position="251"/>
    </location>
</feature>
<dbReference type="Gene3D" id="1.10.10.10">
    <property type="entry name" value="Winged helix-like DNA-binding domain superfamily/Winged helix DNA-binding domain"/>
    <property type="match status" value="1"/>
</dbReference>
<comment type="subunit">
    <text evidence="1">Homodimer.</text>
</comment>
<dbReference type="STRING" id="1265861.BCAMP_11175"/>
<dbReference type="SUPFAM" id="SSF53271">
    <property type="entry name" value="PRTase-like"/>
    <property type="match status" value="1"/>
</dbReference>
<keyword evidence="3" id="KW-0238">DNA-binding</keyword>
<dbReference type="InterPro" id="IPR015265">
    <property type="entry name" value="PuR_N"/>
</dbReference>
<dbReference type="CDD" id="cd06223">
    <property type="entry name" value="PRTases_typeI"/>
    <property type="match status" value="1"/>
</dbReference>
<evidence type="ECO:0000256" key="4">
    <source>
        <dbReference type="ARBA" id="ARBA00023163"/>
    </source>
</evidence>
<dbReference type="PATRIC" id="fig|1265861.3.peg.2200"/>
<dbReference type="OrthoDB" id="4213751at2"/>
<feature type="domain" description="Bacterial purine repressor N-terminal" evidence="7">
    <location>
        <begin position="4"/>
        <end position="72"/>
    </location>
</feature>
<evidence type="ECO:0000256" key="2">
    <source>
        <dbReference type="ARBA" id="ARBA00023015"/>
    </source>
</evidence>
<reference evidence="8 9" key="1">
    <citation type="submission" date="2012-12" db="EMBL/GenBank/DDBJ databases">
        <title>Novel taxa of Listeriaceae from agricultural environments in the United States.</title>
        <authorList>
            <person name="den Bakker H.C."/>
            <person name="Allred A."/>
            <person name="Warchocki S."/>
            <person name="Wright E.M."/>
            <person name="Burrell A."/>
            <person name="Nightingale K.K."/>
            <person name="Kephart D."/>
            <person name="Wiedmann M."/>
        </authorList>
    </citation>
    <scope>NUCLEOTIDE SEQUENCE [LARGE SCALE GENOMIC DNA]</scope>
    <source>
        <strain evidence="8 9">FSL F6-1037</strain>
    </source>
</reference>
<dbReference type="Gene3D" id="3.40.50.2020">
    <property type="match status" value="1"/>
</dbReference>
<evidence type="ECO:0000259" key="6">
    <source>
        <dbReference type="Pfam" id="PF00156"/>
    </source>
</evidence>
<dbReference type="PANTHER" id="PTHR43864:SF2">
    <property type="entry name" value="PUR OPERON REPRESSOR"/>
    <property type="match status" value="1"/>
</dbReference>
<dbReference type="GO" id="GO:0045892">
    <property type="term" value="P:negative regulation of DNA-templated transcription"/>
    <property type="evidence" value="ECO:0007669"/>
    <property type="project" value="InterPro"/>
</dbReference>
<name>W7CGK3_9LIST</name>
<dbReference type="InterPro" id="IPR050118">
    <property type="entry name" value="Pur/Pyrimidine_PRTase"/>
</dbReference>
<dbReference type="Pfam" id="PF09182">
    <property type="entry name" value="PuR_N"/>
    <property type="match status" value="1"/>
</dbReference>
<evidence type="ECO:0000256" key="3">
    <source>
        <dbReference type="ARBA" id="ARBA00023125"/>
    </source>
</evidence>
<comment type="similarity">
    <text evidence="5">Belongs to the purine/pyrimidine phosphoribosyltransferase family. PurR subfamily.</text>
</comment>
<sequence>MKVRRSERLIDMTQHLLAHPRTLISLSFFANRYESAKSSISEDLMIIKKTFENRGIGTLETLPGAAGGVRYLSKMSRENADAFVGELCTRIADKERLLPGGYLFLSDILGEPETLHTIGKIFASKFVNTKIDIIMTVATKGIPIAQAVASELNVPFVIVRRDNKVTEGSTVSINYVSGSSSRIEKMALSKRSLPVGSNVLVVDDFMKAGGTVNGMKSLLEEFDAKLAGIGVLVEDENVGEKLVDDYVSIVRVQNVDIRQQSIEVEKGNVFND</sequence>
<evidence type="ECO:0000313" key="9">
    <source>
        <dbReference type="Proteomes" id="UP000019243"/>
    </source>
</evidence>
<protein>
    <submittedName>
        <fullName evidence="8">Pur operon repressor</fullName>
    </submittedName>
</protein>
<dbReference type="PANTHER" id="PTHR43864">
    <property type="entry name" value="HYPOXANTHINE/GUANINE PHOSPHORIBOSYLTRANSFERASE"/>
    <property type="match status" value="1"/>
</dbReference>
<evidence type="ECO:0000256" key="5">
    <source>
        <dbReference type="ARBA" id="ARBA00049656"/>
    </source>
</evidence>
<evidence type="ECO:0000313" key="8">
    <source>
        <dbReference type="EMBL" id="EUJ36057.1"/>
    </source>
</evidence>
<dbReference type="GO" id="GO:0003677">
    <property type="term" value="F:DNA binding"/>
    <property type="evidence" value="ECO:0007669"/>
    <property type="project" value="UniProtKB-KW"/>
</dbReference>
<proteinExistence type="inferred from homology"/>
<dbReference type="InterPro" id="IPR029057">
    <property type="entry name" value="PRTase-like"/>
</dbReference>
<dbReference type="InterPro" id="IPR000836">
    <property type="entry name" value="PRTase_dom"/>
</dbReference>
<keyword evidence="2" id="KW-0805">Transcription regulation</keyword>
<dbReference type="GO" id="GO:0045982">
    <property type="term" value="P:negative regulation of purine nucleobase metabolic process"/>
    <property type="evidence" value="ECO:0007669"/>
    <property type="project" value="InterPro"/>
</dbReference>
<comment type="caution">
    <text evidence="8">The sequence shown here is derived from an EMBL/GenBank/DDBJ whole genome shotgun (WGS) entry which is preliminary data.</text>
</comment>
<dbReference type="NCBIfam" id="TIGR01743">
    <property type="entry name" value="purR_Bsub"/>
    <property type="match status" value="1"/>
</dbReference>
<organism evidence="8 9">
    <name type="scientific">Brochothrix campestris FSL F6-1037</name>
    <dbReference type="NCBI Taxonomy" id="1265861"/>
    <lineage>
        <taxon>Bacteria</taxon>
        <taxon>Bacillati</taxon>
        <taxon>Bacillota</taxon>
        <taxon>Bacilli</taxon>
        <taxon>Bacillales</taxon>
        <taxon>Listeriaceae</taxon>
        <taxon>Brochothrix</taxon>
    </lineage>
</organism>
<dbReference type="EMBL" id="AODH01000049">
    <property type="protein sequence ID" value="EUJ36057.1"/>
    <property type="molecule type" value="Genomic_DNA"/>
</dbReference>
<keyword evidence="9" id="KW-1185">Reference proteome</keyword>
<dbReference type="Pfam" id="PF00156">
    <property type="entry name" value="Pribosyltran"/>
    <property type="match status" value="1"/>
</dbReference>
<evidence type="ECO:0000259" key="7">
    <source>
        <dbReference type="Pfam" id="PF09182"/>
    </source>
</evidence>
<dbReference type="AlphaFoldDB" id="W7CGK3"/>
<accession>W7CGK3</accession>